<protein>
    <submittedName>
        <fullName evidence="1">Uncharacterized protein</fullName>
    </submittedName>
</protein>
<evidence type="ECO:0000313" key="2">
    <source>
        <dbReference type="Proteomes" id="UP000001805"/>
    </source>
</evidence>
<dbReference type="Proteomes" id="UP000001805">
    <property type="component" value="Chromosome 6, Linkage Group II"/>
</dbReference>
<organism evidence="1 2">
    <name type="scientific">Neurospora crassa (strain ATCC 24698 / 74-OR23-1A / CBS 708.71 / DSM 1257 / FGSC 987)</name>
    <dbReference type="NCBI Taxonomy" id="367110"/>
    <lineage>
        <taxon>Eukaryota</taxon>
        <taxon>Fungi</taxon>
        <taxon>Dikarya</taxon>
        <taxon>Ascomycota</taxon>
        <taxon>Pezizomycotina</taxon>
        <taxon>Sordariomycetes</taxon>
        <taxon>Sordariomycetidae</taxon>
        <taxon>Sordariales</taxon>
        <taxon>Sordariaceae</taxon>
        <taxon>Neurospora</taxon>
    </lineage>
</organism>
<dbReference type="EMBL" id="CM002237">
    <property type="protein sequence ID" value="ESA43602.1"/>
    <property type="molecule type" value="Genomic_DNA"/>
</dbReference>
<reference evidence="1" key="2">
    <citation type="submission" date="2013-04" db="EMBL/GenBank/DDBJ databases">
        <title>The Genome Sequence of Neurospora crassa strain OR74A.</title>
        <authorList>
            <consortium name="The Broad Institute Genome Sequencing Platform"/>
            <person name="Galagan J."/>
            <person name="Henn M.R."/>
            <person name="Hood H."/>
            <person name="Radford A."/>
            <person name="Collins R.A."/>
            <person name="Walker B."/>
            <person name="Young S.K."/>
            <person name="Zeng Q."/>
            <person name="Gargeya S."/>
            <person name="Fitzgerald M."/>
            <person name="Haas B."/>
            <person name="Abouelleil A."/>
            <person name="Allen A.W."/>
            <person name="Alvarado L."/>
            <person name="Arachchi H.M."/>
            <person name="Berlin A."/>
            <person name="Chapman S.B."/>
            <person name="Chen Z."/>
            <person name="Gainer-Dewar J."/>
            <person name="Gnerre S."/>
            <person name="Goldberg J."/>
            <person name="Griggs A."/>
            <person name="Gujja S."/>
            <person name="Hansen M."/>
            <person name="Howarth C."/>
            <person name="Imamovic A."/>
            <person name="Ireland A."/>
            <person name="Larimer J.B."/>
            <person name="McCowan C."/>
            <person name="Murphy C."/>
            <person name="Pearson M.D."/>
            <person name="Poon T.W."/>
            <person name="Priest M."/>
            <person name="Roberts A."/>
            <person name="Saif S."/>
            <person name="Shea T.D."/>
            <person name="Sisk P."/>
            <person name="Shea T."/>
            <person name="Sykes S."/>
            <person name="Zucker J."/>
            <person name="Kodira C."/>
            <person name="Bowman B."/>
            <person name="Colot H."/>
            <person name="Ebbole D."/>
            <person name="Rasmussen C."/>
            <person name="Baker C."/>
            <person name="Kalkman E."/>
            <person name="Chen C.-H."/>
            <person name="Shi M."/>
            <person name="Mathur R."/>
            <person name="Lambreghts R."/>
            <person name="Collopy P."/>
            <person name="Mehra A."/>
            <person name="Schweredtfeger C."/>
            <person name="Hong C."/>
            <person name="Belden W."/>
            <person name="Glass N.L."/>
            <person name="Borkovich K."/>
            <person name="Dunlap J."/>
            <person name="Lander E."/>
            <person name="Wortman J."/>
            <person name="Nusbaum C."/>
            <person name="Sachs M."/>
            <person name="Birren B."/>
        </authorList>
    </citation>
    <scope>NUCLEOTIDE SEQUENCE</scope>
    <source>
        <strain evidence="1">OR74A</strain>
    </source>
</reference>
<name>V5INH2_NEUCR</name>
<dbReference type="RefSeq" id="XP_011393689.1">
    <property type="nucleotide sequence ID" value="XM_011395387.1"/>
</dbReference>
<dbReference type="KEGG" id="ncr:NCU16554"/>
<dbReference type="AlphaFoldDB" id="V5INH2"/>
<keyword evidence="2" id="KW-1185">Reference proteome</keyword>
<proteinExistence type="predicted"/>
<gene>
    <name evidence="1" type="ORF">NCU16554</name>
</gene>
<dbReference type="VEuPathDB" id="FungiDB:NCU16554"/>
<accession>V5INH2</accession>
<sequence length="143" mass="16240">MDLDQHIHHPSLRRNPRVASDLEYLSNNSRKPIYSPCAFTSTASYVSETTTTTTTTLQHTNQLQTKMCTKHFVDSYCTSCDELVQGRSTESPCKPKYRGEHLGHCAAGIESKTVTEAVVCKNCERKLRKMEKKKKDKGKEKDK</sequence>
<dbReference type="GeneID" id="23569525"/>
<evidence type="ECO:0000313" key="1">
    <source>
        <dbReference type="EMBL" id="ESA43602.1"/>
    </source>
</evidence>
<dbReference type="InParanoid" id="V5INH2"/>
<dbReference type="OrthoDB" id="10447455at2759"/>
<reference evidence="1" key="1">
    <citation type="journal article" date="2003" name="Nature">
        <title>The genome sequence of the filamentous fungus Neurospora crassa.</title>
        <authorList>
            <person name="Galagan J.E."/>
            <person name="Calvo S.E."/>
            <person name="Borkovich K.A."/>
            <person name="Selker E.U."/>
            <person name="Read N.D."/>
            <person name="Jaffe D."/>
            <person name="FitzHugh W."/>
            <person name="Ma L.J."/>
            <person name="Smirnov S."/>
            <person name="Purcell S."/>
            <person name="Rehman B."/>
            <person name="Elkins T."/>
            <person name="Engels R."/>
            <person name="Wang S."/>
            <person name="Nielsen C.B."/>
            <person name="Butler J."/>
            <person name="Endrizzi M."/>
            <person name="Qui D."/>
            <person name="Ianakiev P."/>
            <person name="Bell-Pedersen D."/>
            <person name="Nelson M.A."/>
            <person name="Werner-Washburne M."/>
            <person name="Selitrennikoff C.P."/>
            <person name="Kinsey J.A."/>
            <person name="Braun E.L."/>
            <person name="Zelter A."/>
            <person name="Schulte U."/>
            <person name="Kothe G.O."/>
            <person name="Jedd G."/>
            <person name="Mewes W."/>
            <person name="Staben C."/>
            <person name="Marcotte E."/>
            <person name="Greenberg D."/>
            <person name="Roy A."/>
            <person name="Foley K."/>
            <person name="Naylor J."/>
            <person name="Stange-Thomann N."/>
            <person name="Barrett R."/>
            <person name="Gnerre S."/>
            <person name="Kamal M."/>
            <person name="Kamvysselis M."/>
            <person name="Mauceli E."/>
            <person name="Bielke C."/>
            <person name="Rudd S."/>
            <person name="Frishman D."/>
            <person name="Krystofova S."/>
            <person name="Rasmussen C."/>
            <person name="Metzenberg R.L."/>
            <person name="Perkins D.D."/>
            <person name="Kroken S."/>
            <person name="Cogoni C."/>
            <person name="Macino G."/>
            <person name="Catcheside D."/>
            <person name="Li W."/>
            <person name="Pratt R.J."/>
            <person name="Osmani S.A."/>
            <person name="DeSouza C.P."/>
            <person name="Glass L."/>
            <person name="Orbach M.J."/>
            <person name="Berglund J.A."/>
            <person name="Voelker R."/>
            <person name="Yarden O."/>
            <person name="Plamann M."/>
            <person name="Seiler S."/>
            <person name="Dunlap J."/>
            <person name="Radford A."/>
            <person name="Aramayo R."/>
            <person name="Natvig D.O."/>
            <person name="Alex L.A."/>
            <person name="Mannhaupt G."/>
            <person name="Ebbole D.J."/>
            <person name="Freitag M."/>
            <person name="Paulsen I."/>
            <person name="Sachs M.S."/>
            <person name="Lander E.S."/>
            <person name="Nusbaum C."/>
            <person name="Birren B."/>
        </authorList>
    </citation>
    <scope>NUCLEOTIDE SEQUENCE [LARGE SCALE GENOMIC DNA]</scope>
    <source>
        <strain evidence="1">OR74A</strain>
    </source>
</reference>